<organism evidence="1 2">
    <name type="scientific">Helicobacter ganmani</name>
    <dbReference type="NCBI Taxonomy" id="60246"/>
    <lineage>
        <taxon>Bacteria</taxon>
        <taxon>Pseudomonadati</taxon>
        <taxon>Campylobacterota</taxon>
        <taxon>Epsilonproteobacteria</taxon>
        <taxon>Campylobacterales</taxon>
        <taxon>Helicobacteraceae</taxon>
        <taxon>Helicobacter</taxon>
    </lineage>
</organism>
<dbReference type="OrthoDB" id="5319096at2"/>
<sequence length="299" mass="33935">MSALVESFLANDGKAHFIESLEKNTLKDKNILLLGGFVEEFACVLQQQGVDLKVLESQDDCEDSIQVFLLHPLNFNPYPKLLHFLYEVGCEEAIVALLCNAFYDTSNGDLGLKAFVESLDVGYLSSECNLAEEELEQIAQSFQSRKNVLVLGRDLSTHKRARNIGKILALLSNALNQIEIVFLESAPKEIETQKKTCIDALDELECYDGLVAYLQTKALREPILEVSKQFSQVSKIQEESEIEVQLIQSDKIIQVKLRKNMQLKGMVGILWIPQTLNFQDFWDLKYEFCYKKVKISKVA</sequence>
<accession>A0A3D8I9G9</accession>
<comment type="caution">
    <text evidence="1">The sequence shown here is derived from an EMBL/GenBank/DDBJ whole genome shotgun (WGS) entry which is preliminary data.</text>
</comment>
<proteinExistence type="predicted"/>
<dbReference type="Proteomes" id="UP000256650">
    <property type="component" value="Unassembled WGS sequence"/>
</dbReference>
<gene>
    <name evidence="1" type="ORF">CQA43_08815</name>
</gene>
<reference evidence="1 2" key="1">
    <citation type="submission" date="2018-04" db="EMBL/GenBank/DDBJ databases">
        <title>Novel Campyloabacter and Helicobacter Species and Strains.</title>
        <authorList>
            <person name="Mannion A.J."/>
            <person name="Shen Z."/>
            <person name="Fox J.G."/>
        </authorList>
    </citation>
    <scope>NUCLEOTIDE SEQUENCE [LARGE SCALE GENOMIC DNA]</scope>
    <source>
        <strain evidence="1 2">MIT 99-5101</strain>
    </source>
</reference>
<name>A0A3D8I9G9_9HELI</name>
<evidence type="ECO:0000313" key="1">
    <source>
        <dbReference type="EMBL" id="RDU61813.1"/>
    </source>
</evidence>
<evidence type="ECO:0000313" key="2">
    <source>
        <dbReference type="Proteomes" id="UP000256650"/>
    </source>
</evidence>
<dbReference type="EMBL" id="NXLS01000011">
    <property type="protein sequence ID" value="RDU61813.1"/>
    <property type="molecule type" value="Genomic_DNA"/>
</dbReference>
<dbReference type="RefSeq" id="WP_115552227.1">
    <property type="nucleotide sequence ID" value="NZ_CAOYUU010000002.1"/>
</dbReference>
<dbReference type="AlphaFoldDB" id="A0A3D8I9G9"/>
<keyword evidence="2" id="KW-1185">Reference proteome</keyword>
<protein>
    <submittedName>
        <fullName evidence="1">Uncharacterized protein</fullName>
    </submittedName>
</protein>